<keyword evidence="2" id="KW-1185">Reference proteome</keyword>
<organism evidence="1 2">
    <name type="scientific">Eumeta variegata</name>
    <name type="common">Bagworm moth</name>
    <name type="synonym">Eumeta japonica</name>
    <dbReference type="NCBI Taxonomy" id="151549"/>
    <lineage>
        <taxon>Eukaryota</taxon>
        <taxon>Metazoa</taxon>
        <taxon>Ecdysozoa</taxon>
        <taxon>Arthropoda</taxon>
        <taxon>Hexapoda</taxon>
        <taxon>Insecta</taxon>
        <taxon>Pterygota</taxon>
        <taxon>Neoptera</taxon>
        <taxon>Endopterygota</taxon>
        <taxon>Lepidoptera</taxon>
        <taxon>Glossata</taxon>
        <taxon>Ditrysia</taxon>
        <taxon>Tineoidea</taxon>
        <taxon>Psychidae</taxon>
        <taxon>Oiketicinae</taxon>
        <taxon>Eumeta</taxon>
    </lineage>
</organism>
<evidence type="ECO:0000313" key="1">
    <source>
        <dbReference type="EMBL" id="GBP62296.1"/>
    </source>
</evidence>
<name>A0A4C1XEI6_EUMVA</name>
<proteinExistence type="predicted"/>
<gene>
    <name evidence="1" type="ORF">EVAR_48469_1</name>
</gene>
<sequence length="113" mass="12870">MVIKVSTWSFRALVTQSISLCDTPRAGGVTTDLTSPQHVSRPRTYFKFSVSAVDRGTGFRHFLNWKFAENKFSYLLETSFRAFARARAQPSPTAHLPYAVMKRIKDYFVSQSV</sequence>
<dbReference type="Proteomes" id="UP000299102">
    <property type="component" value="Unassembled WGS sequence"/>
</dbReference>
<dbReference type="EMBL" id="BGZK01000838">
    <property type="protein sequence ID" value="GBP62296.1"/>
    <property type="molecule type" value="Genomic_DNA"/>
</dbReference>
<dbReference type="AlphaFoldDB" id="A0A4C1XEI6"/>
<comment type="caution">
    <text evidence="1">The sequence shown here is derived from an EMBL/GenBank/DDBJ whole genome shotgun (WGS) entry which is preliminary data.</text>
</comment>
<evidence type="ECO:0000313" key="2">
    <source>
        <dbReference type="Proteomes" id="UP000299102"/>
    </source>
</evidence>
<protein>
    <submittedName>
        <fullName evidence="1">Uncharacterized protein</fullName>
    </submittedName>
</protein>
<reference evidence="1 2" key="1">
    <citation type="journal article" date="2019" name="Commun. Biol.">
        <title>The bagworm genome reveals a unique fibroin gene that provides high tensile strength.</title>
        <authorList>
            <person name="Kono N."/>
            <person name="Nakamura H."/>
            <person name="Ohtoshi R."/>
            <person name="Tomita M."/>
            <person name="Numata K."/>
            <person name="Arakawa K."/>
        </authorList>
    </citation>
    <scope>NUCLEOTIDE SEQUENCE [LARGE SCALE GENOMIC DNA]</scope>
</reference>
<accession>A0A4C1XEI6</accession>